<dbReference type="PANTHER" id="PTHR43244:SF1">
    <property type="entry name" value="5,10-METHYLENETETRAHYDROMETHANOPTERIN REDUCTASE"/>
    <property type="match status" value="1"/>
</dbReference>
<dbReference type="RefSeq" id="WP_345156132.1">
    <property type="nucleotide sequence ID" value="NZ_BAABHC010000001.1"/>
</dbReference>
<proteinExistence type="predicted"/>
<dbReference type="NCBIfam" id="TIGR03885">
    <property type="entry name" value="flavin_revert"/>
    <property type="match status" value="1"/>
</dbReference>
<feature type="domain" description="Luciferase-like" evidence="2">
    <location>
        <begin position="7"/>
        <end position="292"/>
    </location>
</feature>
<dbReference type="PANTHER" id="PTHR43244">
    <property type="match status" value="1"/>
</dbReference>
<evidence type="ECO:0000256" key="1">
    <source>
        <dbReference type="ARBA" id="ARBA00023002"/>
    </source>
</evidence>
<evidence type="ECO:0000259" key="2">
    <source>
        <dbReference type="Pfam" id="PF00296"/>
    </source>
</evidence>
<dbReference type="CDD" id="cd01097">
    <property type="entry name" value="Tetrahydromethanopterin_reductase"/>
    <property type="match status" value="1"/>
</dbReference>
<organism evidence="3 4">
    <name type="scientific">Pontibacter saemangeumensis</name>
    <dbReference type="NCBI Taxonomy" id="1084525"/>
    <lineage>
        <taxon>Bacteria</taxon>
        <taxon>Pseudomonadati</taxon>
        <taxon>Bacteroidota</taxon>
        <taxon>Cytophagia</taxon>
        <taxon>Cytophagales</taxon>
        <taxon>Hymenobacteraceae</taxon>
        <taxon>Pontibacter</taxon>
    </lineage>
</organism>
<evidence type="ECO:0000313" key="4">
    <source>
        <dbReference type="Proteomes" id="UP001500552"/>
    </source>
</evidence>
<protein>
    <submittedName>
        <fullName evidence="3">TIGR03885 family FMN-dependent LLM class oxidoreductase</fullName>
    </submittedName>
</protein>
<dbReference type="InterPro" id="IPR019945">
    <property type="entry name" value="F420_G6P_DH-rel"/>
</dbReference>
<gene>
    <name evidence="3" type="ORF">GCM10023188_00670</name>
</gene>
<keyword evidence="4" id="KW-1185">Reference proteome</keyword>
<dbReference type="InterPro" id="IPR023907">
    <property type="entry name" value="Non-F420_Flavin_OxRdtase"/>
</dbReference>
<dbReference type="InterPro" id="IPR011251">
    <property type="entry name" value="Luciferase-like_dom"/>
</dbReference>
<dbReference type="InterPro" id="IPR050564">
    <property type="entry name" value="F420-G6PD/mer"/>
</dbReference>
<accession>A0ABP8L5W7</accession>
<dbReference type="EMBL" id="BAABHC010000001">
    <property type="protein sequence ID" value="GAA4422739.1"/>
    <property type="molecule type" value="Genomic_DNA"/>
</dbReference>
<sequence>MIKIGYHASHEQFKPSALLKNVQLAEEAGFNASLSSDHFAPWSLEQGESGFAWSWLGAAMQATNLSFGIVNAPGQRYHPAIIAQAAATLSEMFPERFWVAMGSGQYINEQITGEPWPVKQDRNARLKECVDIIRALWAGETVTHHGLVKVEEAYLFTRPAVAPQIVGAAITEETARWVGGWADALITVSKPPKEMKKMVDAFREGGGEGKPMYLKVQLSYADDEKQALQGAHEQWRSNIFPSAVLSDLRTAKQLQQASMFVREQDLRDHVRISSEPNQHLEWLQQDLELGFTQLMLHNVNLQHERFIEVFGERVVPQLLRK</sequence>
<dbReference type="NCBIfam" id="TIGR03557">
    <property type="entry name" value="F420_G6P_family"/>
    <property type="match status" value="1"/>
</dbReference>
<keyword evidence="1" id="KW-0560">Oxidoreductase</keyword>
<evidence type="ECO:0000313" key="3">
    <source>
        <dbReference type="EMBL" id="GAA4422739.1"/>
    </source>
</evidence>
<dbReference type="Gene3D" id="3.20.20.30">
    <property type="entry name" value="Luciferase-like domain"/>
    <property type="match status" value="1"/>
</dbReference>
<reference evidence="4" key="1">
    <citation type="journal article" date="2019" name="Int. J. Syst. Evol. Microbiol.">
        <title>The Global Catalogue of Microorganisms (GCM) 10K type strain sequencing project: providing services to taxonomists for standard genome sequencing and annotation.</title>
        <authorList>
            <consortium name="The Broad Institute Genomics Platform"/>
            <consortium name="The Broad Institute Genome Sequencing Center for Infectious Disease"/>
            <person name="Wu L."/>
            <person name="Ma J."/>
        </authorList>
    </citation>
    <scope>NUCLEOTIDE SEQUENCE [LARGE SCALE GENOMIC DNA]</scope>
    <source>
        <strain evidence="4">JCM 17926</strain>
    </source>
</reference>
<dbReference type="SUPFAM" id="SSF51679">
    <property type="entry name" value="Bacterial luciferase-like"/>
    <property type="match status" value="1"/>
</dbReference>
<name>A0ABP8L5W7_9BACT</name>
<comment type="caution">
    <text evidence="3">The sequence shown here is derived from an EMBL/GenBank/DDBJ whole genome shotgun (WGS) entry which is preliminary data.</text>
</comment>
<dbReference type="Proteomes" id="UP001500552">
    <property type="component" value="Unassembled WGS sequence"/>
</dbReference>
<dbReference type="InterPro" id="IPR036661">
    <property type="entry name" value="Luciferase-like_sf"/>
</dbReference>
<dbReference type="Pfam" id="PF00296">
    <property type="entry name" value="Bac_luciferase"/>
    <property type="match status" value="1"/>
</dbReference>